<dbReference type="InterPro" id="IPR002156">
    <property type="entry name" value="RNaseH_domain"/>
</dbReference>
<dbReference type="InterPro" id="IPR050092">
    <property type="entry name" value="RNase_H"/>
</dbReference>
<dbReference type="InterPro" id="IPR012337">
    <property type="entry name" value="RNaseH-like_sf"/>
</dbReference>
<dbReference type="PANTHER" id="PTHR10642">
    <property type="entry name" value="RIBONUCLEASE H1"/>
    <property type="match status" value="1"/>
</dbReference>
<feature type="binding site" evidence="10">
    <location>
        <position position="73"/>
    </location>
    <ligand>
        <name>Mg(2+)</name>
        <dbReference type="ChEBI" id="CHEBI:18420"/>
        <label>1</label>
    </ligand>
</feature>
<feature type="binding site" evidence="10">
    <location>
        <position position="132"/>
    </location>
    <ligand>
        <name>Mg(2+)</name>
        <dbReference type="ChEBI" id="CHEBI:18420"/>
        <label>2</label>
    </ligand>
</feature>
<keyword evidence="10" id="KW-0963">Cytoplasm</keyword>
<accession>A0ABS5HJ24</accession>
<keyword evidence="5 10" id="KW-0540">Nuclease</keyword>
<organism evidence="12 13">
    <name type="scientific">Campylobacter anatolicus</name>
    <dbReference type="NCBI Taxonomy" id="2829105"/>
    <lineage>
        <taxon>Bacteria</taxon>
        <taxon>Pseudomonadati</taxon>
        <taxon>Campylobacterota</taxon>
        <taxon>Epsilonproteobacteria</taxon>
        <taxon>Campylobacterales</taxon>
        <taxon>Campylobacteraceae</taxon>
        <taxon>Campylobacter</taxon>
    </lineage>
</organism>
<dbReference type="NCBIfam" id="NF001236">
    <property type="entry name" value="PRK00203.1"/>
    <property type="match status" value="1"/>
</dbReference>
<evidence type="ECO:0000256" key="9">
    <source>
        <dbReference type="ARBA" id="ARBA00022842"/>
    </source>
</evidence>
<dbReference type="EMBL" id="JAGSSW010000006">
    <property type="protein sequence ID" value="MBR8464253.1"/>
    <property type="molecule type" value="Genomic_DNA"/>
</dbReference>
<feature type="binding site" evidence="10">
    <location>
        <position position="9"/>
    </location>
    <ligand>
        <name>Mg(2+)</name>
        <dbReference type="ChEBI" id="CHEBI:18420"/>
        <label>2</label>
    </ligand>
</feature>
<dbReference type="PROSITE" id="PS50879">
    <property type="entry name" value="RNASE_H_1"/>
    <property type="match status" value="1"/>
</dbReference>
<evidence type="ECO:0000259" key="11">
    <source>
        <dbReference type="PROSITE" id="PS50879"/>
    </source>
</evidence>
<evidence type="ECO:0000313" key="13">
    <source>
        <dbReference type="Proteomes" id="UP000682951"/>
    </source>
</evidence>
<sequence length="149" mass="16694">MKIVWLFSDGSCLNNPGPGGWAYILEFETAKGKVVKKQSGGAKQTTNNQMELIAVIEGLKALKEPCEVRLHTDSSYVANAVNGWLFGWIKKNFKNVKNTPLWQEYLQVSASHKVIATWIKAHNGHPQNEECDTMARDEAIKFQQGLYGI</sequence>
<dbReference type="CDD" id="cd09278">
    <property type="entry name" value="RNase_HI_prokaryote_like"/>
    <property type="match status" value="1"/>
</dbReference>
<evidence type="ECO:0000256" key="8">
    <source>
        <dbReference type="ARBA" id="ARBA00022801"/>
    </source>
</evidence>
<evidence type="ECO:0000256" key="10">
    <source>
        <dbReference type="HAMAP-Rule" id="MF_00042"/>
    </source>
</evidence>
<comment type="subcellular location">
    <subcellularLocation>
        <location evidence="10">Cytoplasm</location>
    </subcellularLocation>
</comment>
<feature type="binding site" evidence="10">
    <location>
        <position position="51"/>
    </location>
    <ligand>
        <name>Mg(2+)</name>
        <dbReference type="ChEBI" id="CHEBI:18420"/>
        <label>1</label>
    </ligand>
</feature>
<feature type="domain" description="RNase H type-1" evidence="11">
    <location>
        <begin position="1"/>
        <end position="140"/>
    </location>
</feature>
<gene>
    <name evidence="10 12" type="primary">rnhA</name>
    <name evidence="12" type="ORF">KDD93_06720</name>
</gene>
<comment type="cofactor">
    <cofactor evidence="10">
        <name>Mg(2+)</name>
        <dbReference type="ChEBI" id="CHEBI:18420"/>
    </cofactor>
    <text evidence="10">Binds 1 Mg(2+) ion per subunit. May bind a second metal ion at a regulatory site, or after substrate binding.</text>
</comment>
<evidence type="ECO:0000256" key="3">
    <source>
        <dbReference type="ARBA" id="ARBA00011245"/>
    </source>
</evidence>
<keyword evidence="7 10" id="KW-0255">Endonuclease</keyword>
<reference evidence="12 13" key="1">
    <citation type="submission" date="2021-04" db="EMBL/GenBank/DDBJ databases">
        <title>Molecular and phenotypic characterization and identification of bacterial isolates recovered from the Anatolian ground squirrels (Spermophilus xanthoprymnus) and which have the potential to form a new species in the Campylobacter genus.</title>
        <authorList>
            <person name="Aydin F."/>
            <person name="Abay S."/>
            <person name="Kayman T."/>
            <person name="Karakaya E."/>
            <person name="Mustak H.K."/>
            <person name="Mustak I.B."/>
            <person name="Bilgin N."/>
            <person name="Duzler A."/>
            <person name="Sahin O."/>
            <person name="Guran O."/>
            <person name="Saticioglu I.B."/>
        </authorList>
    </citation>
    <scope>NUCLEOTIDE SEQUENCE [LARGE SCALE GENOMIC DNA]</scope>
    <source>
        <strain evidence="13">faydin-G24</strain>
    </source>
</reference>
<evidence type="ECO:0000256" key="7">
    <source>
        <dbReference type="ARBA" id="ARBA00022759"/>
    </source>
</evidence>
<dbReference type="Gene3D" id="3.30.420.10">
    <property type="entry name" value="Ribonuclease H-like superfamily/Ribonuclease H"/>
    <property type="match status" value="1"/>
</dbReference>
<keyword evidence="8 10" id="KW-0378">Hydrolase</keyword>
<evidence type="ECO:0000256" key="6">
    <source>
        <dbReference type="ARBA" id="ARBA00022723"/>
    </source>
</evidence>
<feature type="binding site" evidence="10">
    <location>
        <position position="9"/>
    </location>
    <ligand>
        <name>Mg(2+)</name>
        <dbReference type="ChEBI" id="CHEBI:18420"/>
        <label>1</label>
    </ligand>
</feature>
<dbReference type="PANTHER" id="PTHR10642:SF26">
    <property type="entry name" value="RIBONUCLEASE H1"/>
    <property type="match status" value="1"/>
</dbReference>
<dbReference type="EC" id="3.1.26.4" evidence="4 10"/>
<keyword evidence="6 10" id="KW-0479">Metal-binding</keyword>
<dbReference type="Pfam" id="PF00075">
    <property type="entry name" value="RNase_H"/>
    <property type="match status" value="1"/>
</dbReference>
<keyword evidence="13" id="KW-1185">Reference proteome</keyword>
<name>A0ABS5HJ24_9BACT</name>
<comment type="function">
    <text evidence="10">Endonuclease that specifically degrades the RNA of RNA-DNA hybrids.</text>
</comment>
<comment type="catalytic activity">
    <reaction evidence="1 10">
        <text>Endonucleolytic cleavage to 5'-phosphomonoester.</text>
        <dbReference type="EC" id="3.1.26.4"/>
    </reaction>
</comment>
<dbReference type="Proteomes" id="UP000682951">
    <property type="component" value="Unassembled WGS sequence"/>
</dbReference>
<comment type="subunit">
    <text evidence="3 10">Monomer.</text>
</comment>
<dbReference type="InterPro" id="IPR036397">
    <property type="entry name" value="RNaseH_sf"/>
</dbReference>
<keyword evidence="9 10" id="KW-0460">Magnesium</keyword>
<comment type="caution">
    <text evidence="12">The sequence shown here is derived from an EMBL/GenBank/DDBJ whole genome shotgun (WGS) entry which is preliminary data.</text>
</comment>
<evidence type="ECO:0000256" key="1">
    <source>
        <dbReference type="ARBA" id="ARBA00000077"/>
    </source>
</evidence>
<dbReference type="RefSeq" id="WP_212139709.1">
    <property type="nucleotide sequence ID" value="NZ_JAGSSW010000006.1"/>
</dbReference>
<evidence type="ECO:0000256" key="2">
    <source>
        <dbReference type="ARBA" id="ARBA00005300"/>
    </source>
</evidence>
<evidence type="ECO:0000313" key="12">
    <source>
        <dbReference type="EMBL" id="MBR8464253.1"/>
    </source>
</evidence>
<proteinExistence type="inferred from homology"/>
<protein>
    <recommendedName>
        <fullName evidence="4 10">Ribonuclease H</fullName>
        <shortName evidence="10">RNase H</shortName>
        <ecNumber evidence="4 10">3.1.26.4</ecNumber>
    </recommendedName>
</protein>
<dbReference type="InterPro" id="IPR022892">
    <property type="entry name" value="RNaseHI"/>
</dbReference>
<dbReference type="HAMAP" id="MF_00042">
    <property type="entry name" value="RNase_H"/>
    <property type="match status" value="1"/>
</dbReference>
<dbReference type="SUPFAM" id="SSF53098">
    <property type="entry name" value="Ribonuclease H-like"/>
    <property type="match status" value="1"/>
</dbReference>
<comment type="similarity">
    <text evidence="2 10">Belongs to the RNase H family.</text>
</comment>
<evidence type="ECO:0000256" key="4">
    <source>
        <dbReference type="ARBA" id="ARBA00012180"/>
    </source>
</evidence>
<dbReference type="GO" id="GO:0004523">
    <property type="term" value="F:RNA-DNA hybrid ribonuclease activity"/>
    <property type="evidence" value="ECO:0007669"/>
    <property type="project" value="UniProtKB-EC"/>
</dbReference>
<evidence type="ECO:0000256" key="5">
    <source>
        <dbReference type="ARBA" id="ARBA00022722"/>
    </source>
</evidence>